<dbReference type="SUPFAM" id="SSF51735">
    <property type="entry name" value="NAD(P)-binding Rossmann-fold domains"/>
    <property type="match status" value="1"/>
</dbReference>
<keyword evidence="4" id="KW-1185">Reference proteome</keyword>
<accession>A0A143YET4</accession>
<dbReference type="Gene3D" id="3.30.70.1450">
    <property type="entry name" value="Regulator of K+ conductance, C-terminal domain"/>
    <property type="match status" value="1"/>
</dbReference>
<dbReference type="OrthoDB" id="9776294at2"/>
<dbReference type="STRING" id="140314.SAMN04488076_11330"/>
<dbReference type="InterPro" id="IPR006037">
    <property type="entry name" value="RCK_C"/>
</dbReference>
<dbReference type="PROSITE" id="PS51202">
    <property type="entry name" value="RCK_C"/>
    <property type="match status" value="1"/>
</dbReference>
<dbReference type="Proteomes" id="UP000242754">
    <property type="component" value="Unassembled WGS sequence"/>
</dbReference>
<evidence type="ECO:0000313" key="4">
    <source>
        <dbReference type="Proteomes" id="UP000242754"/>
    </source>
</evidence>
<dbReference type="SUPFAM" id="SSF116726">
    <property type="entry name" value="TrkA C-terminal domain-like"/>
    <property type="match status" value="1"/>
</dbReference>
<gene>
    <name evidence="3" type="ORF">Tpal_1066</name>
</gene>
<dbReference type="RefSeq" id="WP_087032299.1">
    <property type="nucleotide sequence ID" value="NZ_FJNE01000003.1"/>
</dbReference>
<evidence type="ECO:0000259" key="1">
    <source>
        <dbReference type="PROSITE" id="PS51201"/>
    </source>
</evidence>
<organism evidence="3 4">
    <name type="scientific">Trichococcus palustris</name>
    <dbReference type="NCBI Taxonomy" id="140314"/>
    <lineage>
        <taxon>Bacteria</taxon>
        <taxon>Bacillati</taxon>
        <taxon>Bacillota</taxon>
        <taxon>Bacilli</taxon>
        <taxon>Lactobacillales</taxon>
        <taxon>Carnobacteriaceae</taxon>
        <taxon>Trichococcus</taxon>
    </lineage>
</organism>
<dbReference type="InterPro" id="IPR036721">
    <property type="entry name" value="RCK_C_sf"/>
</dbReference>
<reference evidence="3 4" key="1">
    <citation type="submission" date="2016-02" db="EMBL/GenBank/DDBJ databases">
        <authorList>
            <person name="Wen L."/>
            <person name="He K."/>
            <person name="Yang H."/>
        </authorList>
    </citation>
    <scope>NUCLEOTIDE SEQUENCE [LARGE SCALE GENOMIC DNA]</scope>
    <source>
        <strain evidence="3">Trichococcus palustris</strain>
    </source>
</reference>
<protein>
    <submittedName>
        <fullName evidence="3">Uncharacterized protein</fullName>
    </submittedName>
</protein>
<dbReference type="InterPro" id="IPR036291">
    <property type="entry name" value="NAD(P)-bd_dom_sf"/>
</dbReference>
<feature type="domain" description="RCK N-terminal" evidence="1">
    <location>
        <begin position="2"/>
        <end position="119"/>
    </location>
</feature>
<dbReference type="PANTHER" id="PTHR43833:SF7">
    <property type="entry name" value="KTR SYSTEM POTASSIUM UPTAKE PROTEIN C"/>
    <property type="match status" value="1"/>
</dbReference>
<proteinExistence type="predicted"/>
<dbReference type="Gene3D" id="3.40.50.720">
    <property type="entry name" value="NAD(P)-binding Rossmann-like Domain"/>
    <property type="match status" value="1"/>
</dbReference>
<dbReference type="GO" id="GO:0006813">
    <property type="term" value="P:potassium ion transport"/>
    <property type="evidence" value="ECO:0007669"/>
    <property type="project" value="InterPro"/>
</dbReference>
<dbReference type="InterPro" id="IPR050721">
    <property type="entry name" value="Trk_Ktr_HKT_K-transport"/>
</dbReference>
<dbReference type="PROSITE" id="PS51201">
    <property type="entry name" value="RCK_N"/>
    <property type="match status" value="1"/>
</dbReference>
<dbReference type="PANTHER" id="PTHR43833">
    <property type="entry name" value="POTASSIUM CHANNEL PROTEIN 2-RELATED-RELATED"/>
    <property type="match status" value="1"/>
</dbReference>
<name>A0A143YET4_9LACT</name>
<evidence type="ECO:0000259" key="2">
    <source>
        <dbReference type="PROSITE" id="PS51202"/>
    </source>
</evidence>
<dbReference type="Pfam" id="PF02254">
    <property type="entry name" value="TrkA_N"/>
    <property type="match status" value="1"/>
</dbReference>
<dbReference type="AlphaFoldDB" id="A0A143YET4"/>
<dbReference type="InterPro" id="IPR003148">
    <property type="entry name" value="RCK_N"/>
</dbReference>
<evidence type="ECO:0000313" key="3">
    <source>
        <dbReference type="EMBL" id="CZQ88912.1"/>
    </source>
</evidence>
<feature type="domain" description="RCK C-terminal" evidence="2">
    <location>
        <begin position="135"/>
        <end position="221"/>
    </location>
</feature>
<dbReference type="EMBL" id="FJNE01000003">
    <property type="protein sequence ID" value="CZQ88912.1"/>
    <property type="molecule type" value="Genomic_DNA"/>
</dbReference>
<sequence>MSKLVGILGLGIFGSTIAKTLSEFDSDVIAVDKDPENVNRLEPFITKGVIGDVTDLALLESIGLGDCDVVVIATGTVLEASVLAVMNCKRLGIKHIIAKAKNKNYRDVLLEIGATTVILPEKETGMRVAKNILRTNIEDVVNLDEQTTIIEFYPPTKWVGKSLVELDLRKKYDINIIGLRKHKGEHLDVSFSADYIVDQDIVLVGITESDVFERYDYLNKLN</sequence>
<dbReference type="Pfam" id="PF02080">
    <property type="entry name" value="TrkA_C"/>
    <property type="match status" value="1"/>
</dbReference>
<dbReference type="GO" id="GO:0008324">
    <property type="term" value="F:monoatomic cation transmembrane transporter activity"/>
    <property type="evidence" value="ECO:0007669"/>
    <property type="project" value="InterPro"/>
</dbReference>